<protein>
    <submittedName>
        <fullName evidence="1">Uncharacterized protein</fullName>
    </submittedName>
</protein>
<name>A0A3P6C1W2_BRAOL</name>
<accession>A0A3P6C1W2</accession>
<reference evidence="1" key="1">
    <citation type="submission" date="2018-11" db="EMBL/GenBank/DDBJ databases">
        <authorList>
            <consortium name="Genoscope - CEA"/>
            <person name="William W."/>
        </authorList>
    </citation>
    <scope>NUCLEOTIDE SEQUENCE</scope>
</reference>
<gene>
    <name evidence="1" type="ORF">BOLC4T26669H</name>
</gene>
<dbReference type="AlphaFoldDB" id="A0A3P6C1W2"/>
<dbReference type="EMBL" id="LR031873">
    <property type="protein sequence ID" value="VDD12477.1"/>
    <property type="molecule type" value="Genomic_DNA"/>
</dbReference>
<evidence type="ECO:0000313" key="1">
    <source>
        <dbReference type="EMBL" id="VDD12477.1"/>
    </source>
</evidence>
<sequence length="59" mass="7342">MKWRAEKRAEINYQAGKSREWPYPEQLLKTLWCCCWMKQLLLQSLSQSMWFRKHWTSYG</sequence>
<organism evidence="1">
    <name type="scientific">Brassica oleracea</name>
    <name type="common">Wild cabbage</name>
    <dbReference type="NCBI Taxonomy" id="3712"/>
    <lineage>
        <taxon>Eukaryota</taxon>
        <taxon>Viridiplantae</taxon>
        <taxon>Streptophyta</taxon>
        <taxon>Embryophyta</taxon>
        <taxon>Tracheophyta</taxon>
        <taxon>Spermatophyta</taxon>
        <taxon>Magnoliopsida</taxon>
        <taxon>eudicotyledons</taxon>
        <taxon>Gunneridae</taxon>
        <taxon>Pentapetalae</taxon>
        <taxon>rosids</taxon>
        <taxon>malvids</taxon>
        <taxon>Brassicales</taxon>
        <taxon>Brassicaceae</taxon>
        <taxon>Brassiceae</taxon>
        <taxon>Brassica</taxon>
    </lineage>
</organism>
<proteinExistence type="predicted"/>